<evidence type="ECO:0000313" key="2">
    <source>
        <dbReference type="EMBL" id="GFH24840.1"/>
    </source>
</evidence>
<accession>A0A699ZUE8</accession>
<reference evidence="2 3" key="1">
    <citation type="submission" date="2020-02" db="EMBL/GenBank/DDBJ databases">
        <title>Draft genome sequence of Haematococcus lacustris strain NIES-144.</title>
        <authorList>
            <person name="Morimoto D."/>
            <person name="Nakagawa S."/>
            <person name="Yoshida T."/>
            <person name="Sawayama S."/>
        </authorList>
    </citation>
    <scope>NUCLEOTIDE SEQUENCE [LARGE SCALE GENOMIC DNA]</scope>
    <source>
        <strain evidence="2 3">NIES-144</strain>
    </source>
</reference>
<name>A0A699ZUE8_HAELA</name>
<evidence type="ECO:0000313" key="3">
    <source>
        <dbReference type="Proteomes" id="UP000485058"/>
    </source>
</evidence>
<evidence type="ECO:0000256" key="1">
    <source>
        <dbReference type="SAM" id="Phobius"/>
    </source>
</evidence>
<feature type="transmembrane region" description="Helical" evidence="1">
    <location>
        <begin position="33"/>
        <end position="56"/>
    </location>
</feature>
<proteinExistence type="predicted"/>
<sequence length="120" mass="13491">MAFTWAGYARWVQESPFIEPGSPLALYIYWSDVAFTIVFGLEVLVKSFAFTFNLYIREITNIRAAQHLRHGQRVPGVPHVLHHLRHPWHAAVHGPDVEVGHHSQPAKPAIKADLHAGIAT</sequence>
<keyword evidence="3" id="KW-1185">Reference proteome</keyword>
<keyword evidence="1" id="KW-1133">Transmembrane helix</keyword>
<dbReference type="EMBL" id="BLLF01002646">
    <property type="protein sequence ID" value="GFH24840.1"/>
    <property type="molecule type" value="Genomic_DNA"/>
</dbReference>
<keyword evidence="1" id="KW-0812">Transmembrane</keyword>
<comment type="caution">
    <text evidence="2">The sequence shown here is derived from an EMBL/GenBank/DDBJ whole genome shotgun (WGS) entry which is preliminary data.</text>
</comment>
<organism evidence="2 3">
    <name type="scientific">Haematococcus lacustris</name>
    <name type="common">Green alga</name>
    <name type="synonym">Haematococcus pluvialis</name>
    <dbReference type="NCBI Taxonomy" id="44745"/>
    <lineage>
        <taxon>Eukaryota</taxon>
        <taxon>Viridiplantae</taxon>
        <taxon>Chlorophyta</taxon>
        <taxon>core chlorophytes</taxon>
        <taxon>Chlorophyceae</taxon>
        <taxon>CS clade</taxon>
        <taxon>Chlamydomonadales</taxon>
        <taxon>Haematococcaceae</taxon>
        <taxon>Haematococcus</taxon>
    </lineage>
</organism>
<dbReference type="Proteomes" id="UP000485058">
    <property type="component" value="Unassembled WGS sequence"/>
</dbReference>
<gene>
    <name evidence="2" type="ORF">HaLaN_22705</name>
</gene>
<dbReference type="AlphaFoldDB" id="A0A699ZUE8"/>
<protein>
    <submittedName>
        <fullName evidence="2">Uncharacterized protein</fullName>
    </submittedName>
</protein>
<keyword evidence="1" id="KW-0472">Membrane</keyword>